<proteinExistence type="predicted"/>
<keyword evidence="3" id="KW-1185">Reference proteome</keyword>
<name>A0A4Q7YSL0_9BACT</name>
<gene>
    <name evidence="2" type="ORF">BDD14_2188</name>
</gene>
<reference evidence="2 3" key="1">
    <citation type="submission" date="2019-02" db="EMBL/GenBank/DDBJ databases">
        <title>Genomic Encyclopedia of Archaeal and Bacterial Type Strains, Phase II (KMG-II): from individual species to whole genera.</title>
        <authorList>
            <person name="Goeker M."/>
        </authorList>
    </citation>
    <scope>NUCLEOTIDE SEQUENCE [LARGE SCALE GENOMIC DNA]</scope>
    <source>
        <strain evidence="2 3">DSM 18101</strain>
    </source>
</reference>
<keyword evidence="1" id="KW-0472">Membrane</keyword>
<dbReference type="EMBL" id="SHKW01000001">
    <property type="protein sequence ID" value="RZU40717.1"/>
    <property type="molecule type" value="Genomic_DNA"/>
</dbReference>
<evidence type="ECO:0000313" key="3">
    <source>
        <dbReference type="Proteomes" id="UP000292958"/>
    </source>
</evidence>
<dbReference type="OrthoDB" id="122097at2"/>
<dbReference type="Proteomes" id="UP000292958">
    <property type="component" value="Unassembled WGS sequence"/>
</dbReference>
<dbReference type="AlphaFoldDB" id="A0A4Q7YSL0"/>
<protein>
    <submittedName>
        <fullName evidence="2">Putative membrane protein</fullName>
    </submittedName>
</protein>
<dbReference type="RefSeq" id="WP_130418746.1">
    <property type="nucleotide sequence ID" value="NZ_SHKW01000001.1"/>
</dbReference>
<feature type="transmembrane region" description="Helical" evidence="1">
    <location>
        <begin position="79"/>
        <end position="99"/>
    </location>
</feature>
<sequence>MNGTPTMDTKLQHLIGATLRSGVIAASLTGIVGGAIFLAVHSGQQVTFHSFEGANSAYASPRQIVRQALAPIGNADRGLAIAQLGIMILLLTPIIRVAFSVIGFAMENDRLYVAITCIVLATLMGSLLLH</sequence>
<dbReference type="InterPro" id="IPR012861">
    <property type="entry name" value="DUF1634"/>
</dbReference>
<feature type="transmembrane region" description="Helical" evidence="1">
    <location>
        <begin position="21"/>
        <end position="40"/>
    </location>
</feature>
<evidence type="ECO:0000313" key="2">
    <source>
        <dbReference type="EMBL" id="RZU40717.1"/>
    </source>
</evidence>
<accession>A0A4Q7YSL0</accession>
<dbReference type="Pfam" id="PF07843">
    <property type="entry name" value="DUF1634"/>
    <property type="match status" value="1"/>
</dbReference>
<keyword evidence="1" id="KW-0812">Transmembrane</keyword>
<comment type="caution">
    <text evidence="2">The sequence shown here is derived from an EMBL/GenBank/DDBJ whole genome shotgun (WGS) entry which is preliminary data.</text>
</comment>
<evidence type="ECO:0000256" key="1">
    <source>
        <dbReference type="SAM" id="Phobius"/>
    </source>
</evidence>
<feature type="transmembrane region" description="Helical" evidence="1">
    <location>
        <begin position="111"/>
        <end position="129"/>
    </location>
</feature>
<keyword evidence="1" id="KW-1133">Transmembrane helix</keyword>
<organism evidence="2 3">
    <name type="scientific">Edaphobacter modestus</name>
    <dbReference type="NCBI Taxonomy" id="388466"/>
    <lineage>
        <taxon>Bacteria</taxon>
        <taxon>Pseudomonadati</taxon>
        <taxon>Acidobacteriota</taxon>
        <taxon>Terriglobia</taxon>
        <taxon>Terriglobales</taxon>
        <taxon>Acidobacteriaceae</taxon>
        <taxon>Edaphobacter</taxon>
    </lineage>
</organism>